<feature type="region of interest" description="Disordered" evidence="1">
    <location>
        <begin position="1"/>
        <end position="41"/>
    </location>
</feature>
<comment type="caution">
    <text evidence="2">The sequence shown here is derived from an EMBL/GenBank/DDBJ whole genome shotgun (WGS) entry which is preliminary data.</text>
</comment>
<proteinExistence type="predicted"/>
<sequence>MLSVKGEGSSCHKGKAVVVDEPPMEAAKGEEAPHSKLDHSKEEKISCNPNSECPPFIGPWYDAHSHFLVLPGNNSPPPSSHVWLSREWRVVDVSWAPLASSIPDIAIRRGETLLVLILFKFRSTNQFLLPTLGNVDPSDIQHSAEEEAVEVELRKGLSGGNVKLSNWIGASQKLPPLLSMLPSLHFGFLSLSLVPIHIML</sequence>
<keyword evidence="3" id="KW-1185">Reference proteome</keyword>
<dbReference type="AlphaFoldDB" id="A0AAW2CBP7"/>
<evidence type="ECO:0000256" key="1">
    <source>
        <dbReference type="SAM" id="MobiDB-lite"/>
    </source>
</evidence>
<dbReference type="Proteomes" id="UP001459277">
    <property type="component" value="Unassembled WGS sequence"/>
</dbReference>
<organism evidence="2 3">
    <name type="scientific">Lithocarpus litseifolius</name>
    <dbReference type="NCBI Taxonomy" id="425828"/>
    <lineage>
        <taxon>Eukaryota</taxon>
        <taxon>Viridiplantae</taxon>
        <taxon>Streptophyta</taxon>
        <taxon>Embryophyta</taxon>
        <taxon>Tracheophyta</taxon>
        <taxon>Spermatophyta</taxon>
        <taxon>Magnoliopsida</taxon>
        <taxon>eudicotyledons</taxon>
        <taxon>Gunneridae</taxon>
        <taxon>Pentapetalae</taxon>
        <taxon>rosids</taxon>
        <taxon>fabids</taxon>
        <taxon>Fagales</taxon>
        <taxon>Fagaceae</taxon>
        <taxon>Lithocarpus</taxon>
    </lineage>
</organism>
<name>A0AAW2CBP7_9ROSI</name>
<feature type="compositionally biased region" description="Basic and acidic residues" evidence="1">
    <location>
        <begin position="27"/>
        <end position="41"/>
    </location>
</feature>
<accession>A0AAW2CBP7</accession>
<dbReference type="EMBL" id="JAZDWU010000007">
    <property type="protein sequence ID" value="KAK9995517.1"/>
    <property type="molecule type" value="Genomic_DNA"/>
</dbReference>
<evidence type="ECO:0000313" key="2">
    <source>
        <dbReference type="EMBL" id="KAK9995517.1"/>
    </source>
</evidence>
<protein>
    <submittedName>
        <fullName evidence="2">Uncharacterized protein</fullName>
    </submittedName>
</protein>
<reference evidence="2 3" key="1">
    <citation type="submission" date="2024-01" db="EMBL/GenBank/DDBJ databases">
        <title>A telomere-to-telomere, gap-free genome of sweet tea (Lithocarpus litseifolius).</title>
        <authorList>
            <person name="Zhou J."/>
        </authorList>
    </citation>
    <scope>NUCLEOTIDE SEQUENCE [LARGE SCALE GENOMIC DNA]</scope>
    <source>
        <strain evidence="2">Zhou-2022a</strain>
        <tissue evidence="2">Leaf</tissue>
    </source>
</reference>
<gene>
    <name evidence="2" type="ORF">SO802_020203</name>
</gene>
<evidence type="ECO:0000313" key="3">
    <source>
        <dbReference type="Proteomes" id="UP001459277"/>
    </source>
</evidence>